<dbReference type="InterPro" id="IPR008967">
    <property type="entry name" value="p53-like_TF_DNA-bd_sf"/>
</dbReference>
<evidence type="ECO:0000256" key="9">
    <source>
        <dbReference type="ARBA" id="ARBA00023159"/>
    </source>
</evidence>
<comment type="cofactor">
    <cofactor evidence="12">
        <name>Zn(2+)</name>
        <dbReference type="ChEBI" id="CHEBI:29105"/>
    </cofactor>
    <text evidence="12">Binds 1 zinc ion per subunit.</text>
</comment>
<dbReference type="Pfam" id="PF07710">
    <property type="entry name" value="P53_tetramer"/>
    <property type="match status" value="1"/>
</dbReference>
<comment type="subcellular location">
    <subcellularLocation>
        <location evidence="1">Nucleus</location>
    </subcellularLocation>
</comment>
<evidence type="ECO:0000256" key="12">
    <source>
        <dbReference type="PIRSR" id="PIRSR602117-1"/>
    </source>
</evidence>
<protein>
    <recommendedName>
        <fullName evidence="15">SAM domain-containing protein</fullName>
    </recommendedName>
</protein>
<dbReference type="GO" id="GO:0000981">
    <property type="term" value="F:DNA-binding transcription factor activity, RNA polymerase II-specific"/>
    <property type="evidence" value="ECO:0007669"/>
    <property type="project" value="TreeGrafter"/>
</dbReference>
<comment type="similarity">
    <text evidence="2">Belongs to the p53 family.</text>
</comment>
<dbReference type="SUPFAM" id="SSF47719">
    <property type="entry name" value="p53 tetramerization domain"/>
    <property type="match status" value="1"/>
</dbReference>
<evidence type="ECO:0000256" key="10">
    <source>
        <dbReference type="ARBA" id="ARBA00023163"/>
    </source>
</evidence>
<dbReference type="PANTHER" id="PTHR11447">
    <property type="entry name" value="CELLULAR TUMOR ANTIGEN P53"/>
    <property type="match status" value="1"/>
</dbReference>
<dbReference type="InterPro" id="IPR010991">
    <property type="entry name" value="p53_tetrameristn"/>
</dbReference>
<feature type="region of interest" description="Disordered" evidence="14">
    <location>
        <begin position="34"/>
        <end position="74"/>
    </location>
</feature>
<dbReference type="EMBL" id="CAXITT010000896">
    <property type="protein sequence ID" value="CAL1547067.1"/>
    <property type="molecule type" value="Genomic_DNA"/>
</dbReference>
<keyword evidence="17" id="KW-1185">Reference proteome</keyword>
<dbReference type="GO" id="GO:0046872">
    <property type="term" value="F:metal ion binding"/>
    <property type="evidence" value="ECO:0007669"/>
    <property type="project" value="UniProtKB-KW"/>
</dbReference>
<dbReference type="GO" id="GO:0051262">
    <property type="term" value="P:protein tetramerization"/>
    <property type="evidence" value="ECO:0007669"/>
    <property type="project" value="InterPro"/>
</dbReference>
<dbReference type="Gene3D" id="1.10.150.50">
    <property type="entry name" value="Transcription Factor, Ets-1"/>
    <property type="match status" value="1"/>
</dbReference>
<dbReference type="GO" id="GO:0005634">
    <property type="term" value="C:nucleus"/>
    <property type="evidence" value="ECO:0007669"/>
    <property type="project" value="UniProtKB-SubCell"/>
</dbReference>
<feature type="binding site" evidence="12">
    <location>
        <position position="390"/>
    </location>
    <ligand>
        <name>Zn(2+)</name>
        <dbReference type="ChEBI" id="CHEBI:29105"/>
    </ligand>
</feature>
<dbReference type="InterPro" id="IPR002117">
    <property type="entry name" value="p53_tumour_suppressor"/>
</dbReference>
<keyword evidence="9" id="KW-0010">Activator</keyword>
<dbReference type="PANTHER" id="PTHR11447:SF16">
    <property type="entry name" value="P53 PROTEIN LONG FORM VARIANT 1"/>
    <property type="match status" value="1"/>
</dbReference>
<evidence type="ECO:0000256" key="1">
    <source>
        <dbReference type="ARBA" id="ARBA00004123"/>
    </source>
</evidence>
<name>A0AAV2ILP4_LYMST</name>
<dbReference type="InterPro" id="IPR011615">
    <property type="entry name" value="p53_DNA-bd"/>
</dbReference>
<keyword evidence="11" id="KW-0539">Nucleus</keyword>
<dbReference type="InterPro" id="IPR036674">
    <property type="entry name" value="p53_tetramer_sf"/>
</dbReference>
<evidence type="ECO:0000256" key="11">
    <source>
        <dbReference type="ARBA" id="ARBA00023242"/>
    </source>
</evidence>
<feature type="binding site" evidence="12">
    <location>
        <position position="327"/>
    </location>
    <ligand>
        <name>Zn(2+)</name>
        <dbReference type="ChEBI" id="CHEBI:29105"/>
    </ligand>
</feature>
<feature type="domain" description="SAM" evidence="15">
    <location>
        <begin position="601"/>
        <end position="646"/>
    </location>
</feature>
<feature type="compositionally biased region" description="Polar residues" evidence="14">
    <location>
        <begin position="540"/>
        <end position="555"/>
    </location>
</feature>
<gene>
    <name evidence="16" type="ORF">GSLYS_00020403001</name>
</gene>
<dbReference type="Pfam" id="PF00870">
    <property type="entry name" value="P53"/>
    <property type="match status" value="1"/>
</dbReference>
<evidence type="ECO:0000256" key="7">
    <source>
        <dbReference type="ARBA" id="ARBA00023015"/>
    </source>
</evidence>
<dbReference type="PROSITE" id="PS50105">
    <property type="entry name" value="SAM_DOMAIN"/>
    <property type="match status" value="1"/>
</dbReference>
<evidence type="ECO:0000256" key="3">
    <source>
        <dbReference type="ARBA" id="ARBA00022703"/>
    </source>
</evidence>
<keyword evidence="4 12" id="KW-0479">Metal-binding</keyword>
<dbReference type="PRINTS" id="PR00386">
    <property type="entry name" value="P53SUPPRESSR"/>
</dbReference>
<reference evidence="16 17" key="1">
    <citation type="submission" date="2024-04" db="EMBL/GenBank/DDBJ databases">
        <authorList>
            <consortium name="Genoscope - CEA"/>
            <person name="William W."/>
        </authorList>
    </citation>
    <scope>NUCLEOTIDE SEQUENCE [LARGE SCALE GENOMIC DNA]</scope>
</reference>
<evidence type="ECO:0000256" key="2">
    <source>
        <dbReference type="ARBA" id="ARBA00006167"/>
    </source>
</evidence>
<feature type="binding site" evidence="12">
    <location>
        <position position="394"/>
    </location>
    <ligand>
        <name>Zn(2+)</name>
        <dbReference type="ChEBI" id="CHEBI:29105"/>
    </ligand>
</feature>
<keyword evidence="3" id="KW-0053">Apoptosis</keyword>
<keyword evidence="8" id="KW-0238">DNA-binding</keyword>
<dbReference type="SUPFAM" id="SSF47769">
    <property type="entry name" value="SAM/Pointed domain"/>
    <property type="match status" value="1"/>
</dbReference>
<keyword evidence="6" id="KW-0832">Ubl conjugation</keyword>
<evidence type="ECO:0000256" key="8">
    <source>
        <dbReference type="ARBA" id="ARBA00023125"/>
    </source>
</evidence>
<evidence type="ECO:0000256" key="13">
    <source>
        <dbReference type="PIRSR" id="PIRSR602117-2"/>
    </source>
</evidence>
<dbReference type="Gene3D" id="4.10.170.10">
    <property type="entry name" value="p53-like tetramerisation domain"/>
    <property type="match status" value="1"/>
</dbReference>
<keyword evidence="10" id="KW-0804">Transcription</keyword>
<feature type="compositionally biased region" description="Low complexity" evidence="14">
    <location>
        <begin position="34"/>
        <end position="55"/>
    </location>
</feature>
<dbReference type="Pfam" id="PF00536">
    <property type="entry name" value="SAM_1"/>
    <property type="match status" value="1"/>
</dbReference>
<keyword evidence="7" id="KW-0805">Transcription regulation</keyword>
<evidence type="ECO:0000256" key="6">
    <source>
        <dbReference type="ARBA" id="ARBA00022843"/>
    </source>
</evidence>
<dbReference type="InterPro" id="IPR001660">
    <property type="entry name" value="SAM"/>
</dbReference>
<dbReference type="AlphaFoldDB" id="A0AAV2ILP4"/>
<sequence length="743" mass="82096">MTSTSSVLLNGIAPLTPPSNAGLAAQPMTNYSHAPLSATTSPTAAMPVPATVPPSNGQAHNEHHYQSGSVNQPPQDIREAGGFSLMPNALKQNMMPFHMRQAMATININPDCMYGRVSVPMSQLSTSSAASPAGSIMSNETFNQIWMYLQQTPDNSDFTQMNDKNDYQFVEDEAESRTELHVERFQIRARERSTDFLNPILNTASSSGMSPDSQTNIIGSSVPSPYDDAITSPYSPHNSITSPMPTVPSNTDYPGEYGFEISFSQPSKETKSTTWTYSDSLKKLYVRMATTCPVRFKTRSQAPFNSLIRAMPIYMKPEHVQEVVKRCPNHAVSTENNNEKHPAPSHLVRCEHKQAKYVEDAGTSRQSVIIPHETPQAGAEWVTNLFQFMCLGSCVGGPNRRPLQIVFTLEKDGVVLGRRAVEVRICACPGRDRKADEKATMPQVQQSPRKGQCVPGMPKLTVGTEIMSVAKKRKLGDDNETFTLEVRGRENFEVLKKIRDSLELATLVPAQTVESYRQRQMETQRQTNGYLENGSDHSEASTSTTMSIDSHHPSTSYEAEDDFNDLLLNAVSSSHSPQHEIIEGSGIAVKKEDIDGVLGDLRDNSVAGWLATLGLSAYLDSFHHIGYQNLFQMDDFSEETLKSMNIPETHSKKMWKSLVEFHQANQLTDVAQALGRSNIISSSDSTTLIIPTQASSSGSSQSQHSQQSVYNPGFYEVTRYTFKHTIMTRNNASKVKKASLSDE</sequence>
<evidence type="ECO:0000256" key="14">
    <source>
        <dbReference type="SAM" id="MobiDB-lite"/>
    </source>
</evidence>
<feature type="site" description="Interaction with DNA" evidence="13">
    <location>
        <position position="271"/>
    </location>
</feature>
<evidence type="ECO:0000259" key="15">
    <source>
        <dbReference type="PROSITE" id="PS50105"/>
    </source>
</evidence>
<evidence type="ECO:0000313" key="16">
    <source>
        <dbReference type="EMBL" id="CAL1547067.1"/>
    </source>
</evidence>
<proteinExistence type="inferred from homology"/>
<evidence type="ECO:0000256" key="4">
    <source>
        <dbReference type="ARBA" id="ARBA00022723"/>
    </source>
</evidence>
<accession>A0AAV2ILP4</accession>
<dbReference type="Gene3D" id="2.60.40.720">
    <property type="match status" value="1"/>
</dbReference>
<dbReference type="Proteomes" id="UP001497497">
    <property type="component" value="Unassembled WGS sequence"/>
</dbReference>
<dbReference type="GO" id="GO:0006915">
    <property type="term" value="P:apoptotic process"/>
    <property type="evidence" value="ECO:0007669"/>
    <property type="project" value="UniProtKB-KW"/>
</dbReference>
<evidence type="ECO:0000256" key="5">
    <source>
        <dbReference type="ARBA" id="ARBA00022833"/>
    </source>
</evidence>
<keyword evidence="5 12" id="KW-0862">Zinc</keyword>
<comment type="caution">
    <text evidence="16">The sequence shown here is derived from an EMBL/GenBank/DDBJ whole genome shotgun (WGS) entry which is preliminary data.</text>
</comment>
<dbReference type="InterPro" id="IPR013761">
    <property type="entry name" value="SAM/pointed_sf"/>
</dbReference>
<feature type="region of interest" description="Disordered" evidence="14">
    <location>
        <begin position="516"/>
        <end position="555"/>
    </location>
</feature>
<feature type="binding site" evidence="12">
    <location>
        <position position="330"/>
    </location>
    <ligand>
        <name>Zn(2+)</name>
        <dbReference type="ChEBI" id="CHEBI:29105"/>
    </ligand>
</feature>
<dbReference type="GO" id="GO:0000978">
    <property type="term" value="F:RNA polymerase II cis-regulatory region sequence-specific DNA binding"/>
    <property type="evidence" value="ECO:0007669"/>
    <property type="project" value="TreeGrafter"/>
</dbReference>
<evidence type="ECO:0000313" key="17">
    <source>
        <dbReference type="Proteomes" id="UP001497497"/>
    </source>
</evidence>
<dbReference type="SUPFAM" id="SSF49417">
    <property type="entry name" value="p53-like transcription factors"/>
    <property type="match status" value="1"/>
</dbReference>
<organism evidence="16 17">
    <name type="scientific">Lymnaea stagnalis</name>
    <name type="common">Great pond snail</name>
    <name type="synonym">Helix stagnalis</name>
    <dbReference type="NCBI Taxonomy" id="6523"/>
    <lineage>
        <taxon>Eukaryota</taxon>
        <taxon>Metazoa</taxon>
        <taxon>Spiralia</taxon>
        <taxon>Lophotrochozoa</taxon>
        <taxon>Mollusca</taxon>
        <taxon>Gastropoda</taxon>
        <taxon>Heterobranchia</taxon>
        <taxon>Euthyneura</taxon>
        <taxon>Panpulmonata</taxon>
        <taxon>Hygrophila</taxon>
        <taxon>Lymnaeoidea</taxon>
        <taxon>Lymnaeidae</taxon>
        <taxon>Lymnaea</taxon>
    </lineage>
</organism>
<feature type="region of interest" description="Disordered" evidence="14">
    <location>
        <begin position="437"/>
        <end position="457"/>
    </location>
</feature>
<dbReference type="InterPro" id="IPR012346">
    <property type="entry name" value="p53/RUNT-type_TF_DNA-bd_sf"/>
</dbReference>
<dbReference type="CDD" id="cd08367">
    <property type="entry name" value="P53"/>
    <property type="match status" value="1"/>
</dbReference>